<comment type="caution">
    <text evidence="3">The sequence shown here is derived from an EMBL/GenBank/DDBJ whole genome shotgun (WGS) entry which is preliminary data.</text>
</comment>
<dbReference type="RefSeq" id="WP_380825454.1">
    <property type="nucleotide sequence ID" value="NZ_JBHTCG010000004.1"/>
</dbReference>
<evidence type="ECO:0000256" key="1">
    <source>
        <dbReference type="ARBA" id="ARBA00008791"/>
    </source>
</evidence>
<dbReference type="InterPro" id="IPR006015">
    <property type="entry name" value="Universal_stress_UspA"/>
</dbReference>
<dbReference type="Gene3D" id="3.40.50.620">
    <property type="entry name" value="HUPs"/>
    <property type="match status" value="2"/>
</dbReference>
<evidence type="ECO:0000313" key="4">
    <source>
        <dbReference type="Proteomes" id="UP001596496"/>
    </source>
</evidence>
<evidence type="ECO:0000259" key="2">
    <source>
        <dbReference type="Pfam" id="PF00582"/>
    </source>
</evidence>
<dbReference type="Proteomes" id="UP001596496">
    <property type="component" value="Unassembled WGS sequence"/>
</dbReference>
<feature type="domain" description="UspA" evidence="2">
    <location>
        <begin position="151"/>
        <end position="284"/>
    </location>
</feature>
<dbReference type="InterPro" id="IPR014729">
    <property type="entry name" value="Rossmann-like_a/b/a_fold"/>
</dbReference>
<dbReference type="PANTHER" id="PTHR46268">
    <property type="entry name" value="STRESS RESPONSE PROTEIN NHAX"/>
    <property type="match status" value="1"/>
</dbReference>
<dbReference type="SUPFAM" id="SSF52402">
    <property type="entry name" value="Adenine nucleotide alpha hydrolases-like"/>
    <property type="match status" value="2"/>
</dbReference>
<dbReference type="InterPro" id="IPR006016">
    <property type="entry name" value="UspA"/>
</dbReference>
<name>A0ABW2P518_9ACTN</name>
<dbReference type="PRINTS" id="PR01438">
    <property type="entry name" value="UNVRSLSTRESS"/>
</dbReference>
<organism evidence="3 4">
    <name type="scientific">Sphaerisporangium rhizosphaerae</name>
    <dbReference type="NCBI Taxonomy" id="2269375"/>
    <lineage>
        <taxon>Bacteria</taxon>
        <taxon>Bacillati</taxon>
        <taxon>Actinomycetota</taxon>
        <taxon>Actinomycetes</taxon>
        <taxon>Streptosporangiales</taxon>
        <taxon>Streptosporangiaceae</taxon>
        <taxon>Sphaerisporangium</taxon>
    </lineage>
</organism>
<evidence type="ECO:0000313" key="3">
    <source>
        <dbReference type="EMBL" id="MFC7382261.1"/>
    </source>
</evidence>
<proteinExistence type="inferred from homology"/>
<protein>
    <submittedName>
        <fullName evidence="3">Universal stress protein</fullName>
    </submittedName>
</protein>
<dbReference type="EMBL" id="JBHTCG010000004">
    <property type="protein sequence ID" value="MFC7382261.1"/>
    <property type="molecule type" value="Genomic_DNA"/>
</dbReference>
<accession>A0ABW2P518</accession>
<dbReference type="Pfam" id="PF00582">
    <property type="entry name" value="Usp"/>
    <property type="match status" value="2"/>
</dbReference>
<comment type="similarity">
    <text evidence="1">Belongs to the universal stress protein A family.</text>
</comment>
<dbReference type="PANTHER" id="PTHR46268:SF6">
    <property type="entry name" value="UNIVERSAL STRESS PROTEIN UP12"/>
    <property type="match status" value="1"/>
</dbReference>
<keyword evidence="4" id="KW-1185">Reference proteome</keyword>
<gene>
    <name evidence="3" type="ORF">ACFQSB_08610</name>
</gene>
<reference evidence="4" key="1">
    <citation type="journal article" date="2019" name="Int. J. Syst. Evol. Microbiol.">
        <title>The Global Catalogue of Microorganisms (GCM) 10K type strain sequencing project: providing services to taxonomists for standard genome sequencing and annotation.</title>
        <authorList>
            <consortium name="The Broad Institute Genomics Platform"/>
            <consortium name="The Broad Institute Genome Sequencing Center for Infectious Disease"/>
            <person name="Wu L."/>
            <person name="Ma J."/>
        </authorList>
    </citation>
    <scope>NUCLEOTIDE SEQUENCE [LARGE SCALE GENOMIC DNA]</scope>
    <source>
        <strain evidence="4">CECT 7649</strain>
    </source>
</reference>
<sequence>MFGKIVVGTDGSPSAVAALDWAADDAARKGVPLHIVSVVENWPYSIARYPAPPDVGDSLVRGAARVLGEAEARARRRRPEIEVTIAVVEGVPATVLCEQAKDAAEVVVGSRGLGGFAGAVVGSVSAHVAGHAHGPVVVVRPDAEARDGGEVVVGVDDSPQCGPALVYAFEQASLRGAALRAVHAWRLPVHAYAPEIAYDMDEIRRAQHQVVSDKLAELSGGYPGVTVIEDVPCAHPVDALAQASEKADLVVVGSHGRSGVGALLLGSVSRALLHHACCPVAVVRP</sequence>
<feature type="domain" description="UspA" evidence="2">
    <location>
        <begin position="1"/>
        <end position="140"/>
    </location>
</feature>